<proteinExistence type="predicted"/>
<dbReference type="RefSeq" id="WP_172622743.1">
    <property type="nucleotide sequence ID" value="NZ_LR699119.1"/>
</dbReference>
<dbReference type="SUPFAM" id="SSF55785">
    <property type="entry name" value="PYP-like sensor domain (PAS domain)"/>
    <property type="match status" value="1"/>
</dbReference>
<evidence type="ECO:0000313" key="6">
    <source>
        <dbReference type="Proteomes" id="UP000324194"/>
    </source>
</evidence>
<dbReference type="KEGG" id="asip:AQUSIP_10110"/>
<dbReference type="EMBL" id="LR699119">
    <property type="protein sequence ID" value="VVC75721.1"/>
    <property type="molecule type" value="Genomic_DNA"/>
</dbReference>
<reference evidence="5 6" key="1">
    <citation type="submission" date="2019-08" db="EMBL/GenBank/DDBJ databases">
        <authorList>
            <person name="Guy L."/>
        </authorList>
    </citation>
    <scope>NUCLEOTIDE SEQUENCE [LARGE SCALE GENOMIC DNA]</scope>
    <source>
        <strain evidence="5 6">SGT-108</strain>
    </source>
</reference>
<dbReference type="Gene3D" id="1.10.10.10">
    <property type="entry name" value="Winged helix-like DNA-binding domain superfamily/Winged helix DNA-binding domain"/>
    <property type="match status" value="1"/>
</dbReference>
<evidence type="ECO:0000259" key="4">
    <source>
        <dbReference type="PROSITE" id="PS50043"/>
    </source>
</evidence>
<evidence type="ECO:0000313" key="5">
    <source>
        <dbReference type="EMBL" id="VVC75721.1"/>
    </source>
</evidence>
<dbReference type="AlphaFoldDB" id="A0A5E4PHD0"/>
<accession>A0A5E4PHD0</accession>
<dbReference type="InterPro" id="IPR036388">
    <property type="entry name" value="WH-like_DNA-bd_sf"/>
</dbReference>
<dbReference type="PANTHER" id="PTHR44688">
    <property type="entry name" value="DNA-BINDING TRANSCRIPTIONAL ACTIVATOR DEVR_DOSR"/>
    <property type="match status" value="1"/>
</dbReference>
<dbReference type="PRINTS" id="PR00038">
    <property type="entry name" value="HTHLUXR"/>
</dbReference>
<keyword evidence="3" id="KW-0804">Transcription</keyword>
<dbReference type="PANTHER" id="PTHR44688:SF16">
    <property type="entry name" value="DNA-BINDING TRANSCRIPTIONAL ACTIVATOR DEVR_DOSR"/>
    <property type="match status" value="1"/>
</dbReference>
<dbReference type="InterPro" id="IPR000792">
    <property type="entry name" value="Tscrpt_reg_LuxR_C"/>
</dbReference>
<keyword evidence="6" id="KW-1185">Reference proteome</keyword>
<dbReference type="SMART" id="SM00421">
    <property type="entry name" value="HTH_LUXR"/>
    <property type="match status" value="1"/>
</dbReference>
<dbReference type="GO" id="GO:0006355">
    <property type="term" value="P:regulation of DNA-templated transcription"/>
    <property type="evidence" value="ECO:0007669"/>
    <property type="project" value="InterPro"/>
</dbReference>
<dbReference type="SUPFAM" id="SSF46894">
    <property type="entry name" value="C-terminal effector domain of the bipartite response regulators"/>
    <property type="match status" value="1"/>
</dbReference>
<dbReference type="InterPro" id="IPR035965">
    <property type="entry name" value="PAS-like_dom_sf"/>
</dbReference>
<dbReference type="PROSITE" id="PS50043">
    <property type="entry name" value="HTH_LUXR_2"/>
    <property type="match status" value="1"/>
</dbReference>
<dbReference type="Proteomes" id="UP000324194">
    <property type="component" value="Chromosome 1"/>
</dbReference>
<dbReference type="Pfam" id="PF00196">
    <property type="entry name" value="GerE"/>
    <property type="match status" value="1"/>
</dbReference>
<sequence length="261" mass="29931">MTNKTARQVHHDFLIQRWKQGIRLVNPVKERIRTGDYITVSHVMRQPINFYFMDQDSMMQDLNEHTAQTCGYVSVRDAIGKSVRDVSKRDTAQRIIKNDREIIDTQTLRVVTEAYTRKDDVDLSAVSVKFPWFHEDEVAGIFGCSILTQGDAVMPLAEVLAFLIQTGLLAPSVMKKVDVMSGQDSSSGMHFDQREREILYWLVRGQTAKHIARKLGVSHRTVEHRLEKIKFKLNVTSRAELIDKVIDWLLESPDSGVFDTL</sequence>
<dbReference type="InterPro" id="IPR013656">
    <property type="entry name" value="PAS_4"/>
</dbReference>
<evidence type="ECO:0000256" key="3">
    <source>
        <dbReference type="ARBA" id="ARBA00023163"/>
    </source>
</evidence>
<name>A0A5E4PHD0_9COXI</name>
<dbReference type="InterPro" id="IPR016032">
    <property type="entry name" value="Sig_transdc_resp-reg_C-effctor"/>
</dbReference>
<keyword evidence="1" id="KW-0805">Transcription regulation</keyword>
<dbReference type="Gene3D" id="3.30.450.20">
    <property type="entry name" value="PAS domain"/>
    <property type="match status" value="1"/>
</dbReference>
<organism evidence="5 6">
    <name type="scientific">Aquicella siphonis</name>
    <dbReference type="NCBI Taxonomy" id="254247"/>
    <lineage>
        <taxon>Bacteria</taxon>
        <taxon>Pseudomonadati</taxon>
        <taxon>Pseudomonadota</taxon>
        <taxon>Gammaproteobacteria</taxon>
        <taxon>Legionellales</taxon>
        <taxon>Coxiellaceae</taxon>
        <taxon>Aquicella</taxon>
    </lineage>
</organism>
<evidence type="ECO:0000256" key="1">
    <source>
        <dbReference type="ARBA" id="ARBA00023015"/>
    </source>
</evidence>
<dbReference type="CDD" id="cd06170">
    <property type="entry name" value="LuxR_C_like"/>
    <property type="match status" value="1"/>
</dbReference>
<protein>
    <submittedName>
        <fullName evidence="5">Transcriptional activator protein LuxR</fullName>
    </submittedName>
</protein>
<keyword evidence="2" id="KW-0238">DNA-binding</keyword>
<gene>
    <name evidence="5" type="primary">luxR</name>
    <name evidence="5" type="ORF">AQUSIP_10110</name>
</gene>
<evidence type="ECO:0000256" key="2">
    <source>
        <dbReference type="ARBA" id="ARBA00023125"/>
    </source>
</evidence>
<dbReference type="Pfam" id="PF08448">
    <property type="entry name" value="PAS_4"/>
    <property type="match status" value="1"/>
</dbReference>
<dbReference type="GO" id="GO:0003677">
    <property type="term" value="F:DNA binding"/>
    <property type="evidence" value="ECO:0007669"/>
    <property type="project" value="UniProtKB-KW"/>
</dbReference>
<feature type="domain" description="HTH luxR-type" evidence="4">
    <location>
        <begin position="184"/>
        <end position="249"/>
    </location>
</feature>